<proteinExistence type="predicted"/>
<protein>
    <submittedName>
        <fullName evidence="1">Uncharacterized protein</fullName>
    </submittedName>
</protein>
<gene>
    <name evidence="1" type="ORF">ABID12_000426</name>
</gene>
<evidence type="ECO:0000313" key="2">
    <source>
        <dbReference type="Proteomes" id="UP001549164"/>
    </source>
</evidence>
<comment type="caution">
    <text evidence="1">The sequence shown here is derived from an EMBL/GenBank/DDBJ whole genome shotgun (WGS) entry which is preliminary data.</text>
</comment>
<evidence type="ECO:0000313" key="1">
    <source>
        <dbReference type="EMBL" id="MET3598505.1"/>
    </source>
</evidence>
<keyword evidence="2" id="KW-1185">Reference proteome</keyword>
<sequence length="35" mass="4058">MIKCITDIVPGRALYGNRENSIFRICIFHIISFLC</sequence>
<dbReference type="Proteomes" id="UP001549164">
    <property type="component" value="Unassembled WGS sequence"/>
</dbReference>
<name>A0ABV2I6K9_9HYPH</name>
<accession>A0ABV2I6K9</accession>
<organism evidence="1 2">
    <name type="scientific">Martelella mangrovi</name>
    <dbReference type="NCBI Taxonomy" id="1397477"/>
    <lineage>
        <taxon>Bacteria</taxon>
        <taxon>Pseudomonadati</taxon>
        <taxon>Pseudomonadota</taxon>
        <taxon>Alphaproteobacteria</taxon>
        <taxon>Hyphomicrobiales</taxon>
        <taxon>Aurantimonadaceae</taxon>
        <taxon>Martelella</taxon>
    </lineage>
</organism>
<dbReference type="EMBL" id="JBEPLY010000001">
    <property type="protein sequence ID" value="MET3598505.1"/>
    <property type="molecule type" value="Genomic_DNA"/>
</dbReference>
<reference evidence="1 2" key="1">
    <citation type="submission" date="2024-06" db="EMBL/GenBank/DDBJ databases">
        <title>Genomic Encyclopedia of Type Strains, Phase IV (KMG-IV): sequencing the most valuable type-strain genomes for metagenomic binning, comparative biology and taxonomic classification.</title>
        <authorList>
            <person name="Goeker M."/>
        </authorList>
    </citation>
    <scope>NUCLEOTIDE SEQUENCE [LARGE SCALE GENOMIC DNA]</scope>
    <source>
        <strain evidence="1 2">DSM 28102</strain>
    </source>
</reference>